<protein>
    <submittedName>
        <fullName evidence="2">Uncharacterized protein</fullName>
    </submittedName>
</protein>
<keyword evidence="1" id="KW-0812">Transmembrane</keyword>
<keyword evidence="3" id="KW-1185">Reference proteome</keyword>
<sequence length="96" mass="11378">MREVIKDMRAELDRDFKDPKFVYESRFWRIQVYPLKTAHRSTQFAEEIDKVDRANAKRIINSLKHAVQFAPLGAIYMTLPAVIAYHVAVEKRKDWV</sequence>
<dbReference type="RefSeq" id="XP_040718803.1">
    <property type="nucleotide sequence ID" value="XM_040863446.1"/>
</dbReference>
<gene>
    <name evidence="2" type="ORF">BCR38DRAFT_482005</name>
</gene>
<dbReference type="Proteomes" id="UP000193689">
    <property type="component" value="Unassembled WGS sequence"/>
</dbReference>
<feature type="transmembrane region" description="Helical" evidence="1">
    <location>
        <begin position="66"/>
        <end position="88"/>
    </location>
</feature>
<evidence type="ECO:0000256" key="1">
    <source>
        <dbReference type="SAM" id="Phobius"/>
    </source>
</evidence>
<evidence type="ECO:0000313" key="2">
    <source>
        <dbReference type="EMBL" id="ORY68516.1"/>
    </source>
</evidence>
<comment type="caution">
    <text evidence="2">The sequence shown here is derived from an EMBL/GenBank/DDBJ whole genome shotgun (WGS) entry which is preliminary data.</text>
</comment>
<dbReference type="AlphaFoldDB" id="A0A1Y2EB79"/>
<proteinExistence type="predicted"/>
<name>A0A1Y2EB79_9PEZI</name>
<keyword evidence="1" id="KW-0472">Membrane</keyword>
<dbReference type="InParanoid" id="A0A1Y2EB79"/>
<dbReference type="GeneID" id="63779658"/>
<keyword evidence="1" id="KW-1133">Transmembrane helix</keyword>
<organism evidence="2 3">
    <name type="scientific">Pseudomassariella vexata</name>
    <dbReference type="NCBI Taxonomy" id="1141098"/>
    <lineage>
        <taxon>Eukaryota</taxon>
        <taxon>Fungi</taxon>
        <taxon>Dikarya</taxon>
        <taxon>Ascomycota</taxon>
        <taxon>Pezizomycotina</taxon>
        <taxon>Sordariomycetes</taxon>
        <taxon>Xylariomycetidae</taxon>
        <taxon>Amphisphaeriales</taxon>
        <taxon>Pseudomassariaceae</taxon>
        <taxon>Pseudomassariella</taxon>
    </lineage>
</organism>
<reference evidence="2 3" key="1">
    <citation type="submission" date="2016-07" db="EMBL/GenBank/DDBJ databases">
        <title>Pervasive Adenine N6-methylation of Active Genes in Fungi.</title>
        <authorList>
            <consortium name="DOE Joint Genome Institute"/>
            <person name="Mondo S.J."/>
            <person name="Dannebaum R.O."/>
            <person name="Kuo R.C."/>
            <person name="Labutti K."/>
            <person name="Haridas S."/>
            <person name="Kuo A."/>
            <person name="Salamov A."/>
            <person name="Ahrendt S.R."/>
            <person name="Lipzen A."/>
            <person name="Sullivan W."/>
            <person name="Andreopoulos W.B."/>
            <person name="Clum A."/>
            <person name="Lindquist E."/>
            <person name="Daum C."/>
            <person name="Ramamoorthy G.K."/>
            <person name="Gryganskyi A."/>
            <person name="Culley D."/>
            <person name="Magnuson J.K."/>
            <person name="James T.Y."/>
            <person name="O'Malley M.A."/>
            <person name="Stajich J.E."/>
            <person name="Spatafora J.W."/>
            <person name="Visel A."/>
            <person name="Grigoriev I.V."/>
        </authorList>
    </citation>
    <scope>NUCLEOTIDE SEQUENCE [LARGE SCALE GENOMIC DNA]</scope>
    <source>
        <strain evidence="2 3">CBS 129021</strain>
    </source>
</reference>
<evidence type="ECO:0000313" key="3">
    <source>
        <dbReference type="Proteomes" id="UP000193689"/>
    </source>
</evidence>
<accession>A0A1Y2EB79</accession>
<dbReference type="EMBL" id="MCFJ01000003">
    <property type="protein sequence ID" value="ORY68516.1"/>
    <property type="molecule type" value="Genomic_DNA"/>
</dbReference>